<sequence>MSWGQSENWSTIQAIGNWFPLGGVKPLPAGTGIPDIAAELRYLMGRYQPMRTRLRFDADGLPRQVVSGSGEIALEVVDAGDSDPDQVAETLSERYRSAEIDFTTEWPVRMGVVRHKGELTHLVVLMSHLAVDGAGALIMMSEVAAGVTTPVPELQPLAQAAWQNSASGRRQNDAALRYHEGILRDAAPRRYREQPPVPGQARYWQGEFDSPAMLPAVQAIAERTGLGSSTVLLALFAKSLSAVTGIHPVLLRPIVGNRFRPGLSGVVCTLAQAGLCVLDASAESFDETVQQAQRSLMSAYKHGYYDPASMEQLKQRVARERGTAVETACFFNDRRGAAMQTQVRPDPSTTAPEDGEGPRPGTFRWVLSQDSPSLESLFLQVDDVPDAVHMTFVMDSHCLSLADGEALVRGMETAALAEAADSTSRIGTGVGAVSDR</sequence>
<comment type="caution">
    <text evidence="1">The sequence shown here is derived from an EMBL/GenBank/DDBJ whole genome shotgun (WGS) entry which is preliminary data.</text>
</comment>
<dbReference type="Pfam" id="PF00668">
    <property type="entry name" value="Condensation"/>
    <property type="match status" value="1"/>
</dbReference>
<dbReference type="Gene3D" id="3.30.559.10">
    <property type="entry name" value="Chloramphenicol acetyltransferase-like domain"/>
    <property type="match status" value="1"/>
</dbReference>
<organism evidence="1 2">
    <name type="scientific">Streptacidiphilus alkalitolerans</name>
    <dbReference type="NCBI Taxonomy" id="3342712"/>
    <lineage>
        <taxon>Bacteria</taxon>
        <taxon>Bacillati</taxon>
        <taxon>Actinomycetota</taxon>
        <taxon>Actinomycetes</taxon>
        <taxon>Kitasatosporales</taxon>
        <taxon>Streptomycetaceae</taxon>
        <taxon>Streptacidiphilus</taxon>
    </lineage>
</organism>
<keyword evidence="2" id="KW-1185">Reference proteome</keyword>
<evidence type="ECO:0000313" key="1">
    <source>
        <dbReference type="EMBL" id="MFC1413546.1"/>
    </source>
</evidence>
<dbReference type="InterPro" id="IPR001242">
    <property type="entry name" value="Condensation_dom"/>
</dbReference>
<accession>A0ABV6VIM8</accession>
<dbReference type="PANTHER" id="PTHR45527">
    <property type="entry name" value="NONRIBOSOMAL PEPTIDE SYNTHETASE"/>
    <property type="match status" value="1"/>
</dbReference>
<protein>
    <submittedName>
        <fullName evidence="1">Condensation domain-containing protein</fullName>
    </submittedName>
</protein>
<dbReference type="EMBL" id="JBHEZX010000017">
    <property type="protein sequence ID" value="MFC1413546.1"/>
    <property type="molecule type" value="Genomic_DNA"/>
</dbReference>
<reference evidence="1 2" key="1">
    <citation type="submission" date="2024-09" db="EMBL/GenBank/DDBJ databases">
        <authorList>
            <person name="Lee S.D."/>
        </authorList>
    </citation>
    <scope>NUCLEOTIDE SEQUENCE [LARGE SCALE GENOMIC DNA]</scope>
    <source>
        <strain evidence="1 2">N1-1</strain>
    </source>
</reference>
<proteinExistence type="predicted"/>
<dbReference type="InterPro" id="IPR023213">
    <property type="entry name" value="CAT-like_dom_sf"/>
</dbReference>
<name>A0ABV6VIM8_9ACTN</name>
<dbReference type="SUPFAM" id="SSF52777">
    <property type="entry name" value="CoA-dependent acyltransferases"/>
    <property type="match status" value="2"/>
</dbReference>
<dbReference type="PANTHER" id="PTHR45527:SF1">
    <property type="entry name" value="FATTY ACID SYNTHASE"/>
    <property type="match status" value="1"/>
</dbReference>
<dbReference type="Proteomes" id="UP001592582">
    <property type="component" value="Unassembled WGS sequence"/>
</dbReference>
<gene>
    <name evidence="1" type="ORF">ACEZDG_30225</name>
</gene>
<evidence type="ECO:0000313" key="2">
    <source>
        <dbReference type="Proteomes" id="UP001592582"/>
    </source>
</evidence>
<dbReference type="Gene3D" id="3.30.559.30">
    <property type="entry name" value="Nonribosomal peptide synthetase, condensation domain"/>
    <property type="match status" value="1"/>
</dbReference>